<dbReference type="Pfam" id="PF08544">
    <property type="entry name" value="GHMP_kinases_C"/>
    <property type="match status" value="1"/>
</dbReference>
<reference evidence="6" key="1">
    <citation type="submission" date="2013-08" db="EMBL/GenBank/DDBJ databases">
        <authorList>
            <person name="Mendez C."/>
            <person name="Richter M."/>
            <person name="Ferrer M."/>
            <person name="Sanchez J."/>
        </authorList>
    </citation>
    <scope>NUCLEOTIDE SEQUENCE</scope>
</reference>
<dbReference type="EMBL" id="AUZX01012526">
    <property type="protein sequence ID" value="EQD39021.1"/>
    <property type="molecule type" value="Genomic_DNA"/>
</dbReference>
<evidence type="ECO:0000256" key="2">
    <source>
        <dbReference type="ARBA" id="ARBA00022679"/>
    </source>
</evidence>
<dbReference type="GO" id="GO:0005829">
    <property type="term" value="C:cytosol"/>
    <property type="evidence" value="ECO:0007669"/>
    <property type="project" value="TreeGrafter"/>
</dbReference>
<dbReference type="PANTHER" id="PTHR43290">
    <property type="entry name" value="MEVALONATE KINASE"/>
    <property type="match status" value="1"/>
</dbReference>
<evidence type="ECO:0000256" key="4">
    <source>
        <dbReference type="ARBA" id="ARBA00022842"/>
    </source>
</evidence>
<evidence type="ECO:0000256" key="3">
    <source>
        <dbReference type="ARBA" id="ARBA00022777"/>
    </source>
</evidence>
<keyword evidence="2" id="KW-0808">Transferase</keyword>
<dbReference type="InterPro" id="IPR006205">
    <property type="entry name" value="Mev_gal_kin"/>
</dbReference>
<dbReference type="GO" id="GO:0019287">
    <property type="term" value="P:isopentenyl diphosphate biosynthetic process, mevalonate pathway"/>
    <property type="evidence" value="ECO:0007669"/>
    <property type="project" value="TreeGrafter"/>
</dbReference>
<dbReference type="SUPFAM" id="SSF55060">
    <property type="entry name" value="GHMP Kinase, C-terminal domain"/>
    <property type="match status" value="1"/>
</dbReference>
<dbReference type="PANTHER" id="PTHR43290:SF2">
    <property type="entry name" value="MEVALONATE KINASE"/>
    <property type="match status" value="1"/>
</dbReference>
<keyword evidence="4" id="KW-0460">Magnesium</keyword>
<dbReference type="GO" id="GO:0004496">
    <property type="term" value="F:mevalonate kinase activity"/>
    <property type="evidence" value="ECO:0007669"/>
    <property type="project" value="InterPro"/>
</dbReference>
<organism evidence="6">
    <name type="scientific">mine drainage metagenome</name>
    <dbReference type="NCBI Taxonomy" id="410659"/>
    <lineage>
        <taxon>unclassified sequences</taxon>
        <taxon>metagenomes</taxon>
        <taxon>ecological metagenomes</taxon>
    </lineage>
</organism>
<dbReference type="GO" id="GO:0005524">
    <property type="term" value="F:ATP binding"/>
    <property type="evidence" value="ECO:0007669"/>
    <property type="project" value="InterPro"/>
</dbReference>
<evidence type="ECO:0000256" key="1">
    <source>
        <dbReference type="ARBA" id="ARBA00022490"/>
    </source>
</evidence>
<feature type="domain" description="GHMP kinase C-terminal" evidence="5">
    <location>
        <begin position="67"/>
        <end position="142"/>
    </location>
</feature>
<reference evidence="6" key="2">
    <citation type="journal article" date="2014" name="ISME J.">
        <title>Microbial stratification in low pH oxic and suboxic macroscopic growths along an acid mine drainage.</title>
        <authorList>
            <person name="Mendez-Garcia C."/>
            <person name="Mesa V."/>
            <person name="Sprenger R.R."/>
            <person name="Richter M."/>
            <person name="Diez M.S."/>
            <person name="Solano J."/>
            <person name="Bargiela R."/>
            <person name="Golyshina O.V."/>
            <person name="Manteca A."/>
            <person name="Ramos J.L."/>
            <person name="Gallego J.R."/>
            <person name="Llorente I."/>
            <person name="Martins Dos Santos V.A."/>
            <person name="Jensen O.N."/>
            <person name="Pelaez A.I."/>
            <person name="Sanchez J."/>
            <person name="Ferrer M."/>
        </authorList>
    </citation>
    <scope>NUCLEOTIDE SEQUENCE</scope>
</reference>
<comment type="caution">
    <text evidence="6">The sequence shown here is derived from an EMBL/GenBank/DDBJ whole genome shotgun (WGS) entry which is preliminary data.</text>
</comment>
<keyword evidence="3 6" id="KW-0418">Kinase</keyword>
<evidence type="ECO:0000259" key="5">
    <source>
        <dbReference type="Pfam" id="PF08544"/>
    </source>
</evidence>
<sequence>TLWSLTQEDTEWTARRAPDPGWTWVVAYTGVPRSTAEAVRAVNRRLDEPGGPELLAEFVRVATEGIHALGAEDRAGVASLMTQNQELLRQVGVSHPRIEALLEAAAPVADGSKLTGAGAGGSVVILPRAGREVELLRRLARAGGLAFVVRPAPQGAELIEPADSTSTSG</sequence>
<dbReference type="InterPro" id="IPR036554">
    <property type="entry name" value="GHMP_kinase_C_sf"/>
</dbReference>
<feature type="non-terminal residue" evidence="6">
    <location>
        <position position="1"/>
    </location>
</feature>
<accession>T0YTW8</accession>
<name>T0YTW8_9ZZZZ</name>
<protein>
    <submittedName>
        <fullName evidence="6">Mevalonate kinase</fullName>
    </submittedName>
</protein>
<keyword evidence="1" id="KW-0963">Cytoplasm</keyword>
<dbReference type="AlphaFoldDB" id="T0YTW8"/>
<dbReference type="Gene3D" id="3.30.70.890">
    <property type="entry name" value="GHMP kinase, C-terminal domain"/>
    <property type="match status" value="1"/>
</dbReference>
<evidence type="ECO:0000313" key="6">
    <source>
        <dbReference type="EMBL" id="EQD39021.1"/>
    </source>
</evidence>
<proteinExistence type="predicted"/>
<dbReference type="InterPro" id="IPR013750">
    <property type="entry name" value="GHMP_kinase_C_dom"/>
</dbReference>
<gene>
    <name evidence="6" type="ORF">B1A_17040</name>
</gene>